<gene>
    <name evidence="2" type="ORF">RCL2_002467700</name>
</gene>
<name>A0A8H3M5V1_9GLOM</name>
<evidence type="ECO:0000313" key="3">
    <source>
        <dbReference type="Proteomes" id="UP000615446"/>
    </source>
</evidence>
<dbReference type="EMBL" id="BLAL01000262">
    <property type="protein sequence ID" value="GES98116.1"/>
    <property type="molecule type" value="Genomic_DNA"/>
</dbReference>
<organism evidence="2 3">
    <name type="scientific">Rhizophagus clarus</name>
    <dbReference type="NCBI Taxonomy" id="94130"/>
    <lineage>
        <taxon>Eukaryota</taxon>
        <taxon>Fungi</taxon>
        <taxon>Fungi incertae sedis</taxon>
        <taxon>Mucoromycota</taxon>
        <taxon>Glomeromycotina</taxon>
        <taxon>Glomeromycetes</taxon>
        <taxon>Glomerales</taxon>
        <taxon>Glomeraceae</taxon>
        <taxon>Rhizophagus</taxon>
    </lineage>
</organism>
<evidence type="ECO:0000256" key="1">
    <source>
        <dbReference type="SAM" id="MobiDB-lite"/>
    </source>
</evidence>
<evidence type="ECO:0000313" key="2">
    <source>
        <dbReference type="EMBL" id="GES98116.1"/>
    </source>
</evidence>
<protein>
    <submittedName>
        <fullName evidence="2">Uncharacterized protein</fullName>
    </submittedName>
</protein>
<comment type="caution">
    <text evidence="2">The sequence shown here is derived from an EMBL/GenBank/DDBJ whole genome shotgun (WGS) entry which is preliminary data.</text>
</comment>
<accession>A0A8H3M5V1</accession>
<proteinExistence type="predicted"/>
<sequence>MSTRDLFVVFIKVQCKRLYGITQMIAMNNDMHTSTYNSNVNNVTTTDISSYYQPIPNVSSSTIPPNNHHNRPQYDNNQQSIPNNNSLPSDRGNPKYCIFFQNDTKNQQINVFNENSTNTSVLMQPSCHHCSSSINNSQARPQ</sequence>
<dbReference type="AlphaFoldDB" id="A0A8H3M5V1"/>
<dbReference type="Proteomes" id="UP000615446">
    <property type="component" value="Unassembled WGS sequence"/>
</dbReference>
<feature type="region of interest" description="Disordered" evidence="1">
    <location>
        <begin position="56"/>
        <end position="88"/>
    </location>
</feature>
<reference evidence="2" key="1">
    <citation type="submission" date="2019-10" db="EMBL/GenBank/DDBJ databases">
        <title>Conservation and host-specific expression of non-tandemly repeated heterogenous ribosome RNA gene in arbuscular mycorrhizal fungi.</title>
        <authorList>
            <person name="Maeda T."/>
            <person name="Kobayashi Y."/>
            <person name="Nakagawa T."/>
            <person name="Ezawa T."/>
            <person name="Yamaguchi K."/>
            <person name="Bino T."/>
            <person name="Nishimoto Y."/>
            <person name="Shigenobu S."/>
            <person name="Kawaguchi M."/>
        </authorList>
    </citation>
    <scope>NUCLEOTIDE SEQUENCE</scope>
    <source>
        <strain evidence="2">HR1</strain>
    </source>
</reference>